<keyword evidence="2" id="KW-0936">Ethylene signaling pathway</keyword>
<dbReference type="InterPro" id="IPR001471">
    <property type="entry name" value="AP2/ERF_dom"/>
</dbReference>
<evidence type="ECO:0000256" key="5">
    <source>
        <dbReference type="ARBA" id="ARBA00023159"/>
    </source>
</evidence>
<keyword evidence="4" id="KW-0238">DNA-binding</keyword>
<dbReference type="PROSITE" id="PS51032">
    <property type="entry name" value="AP2_ERF"/>
    <property type="match status" value="1"/>
</dbReference>
<evidence type="ECO:0000256" key="4">
    <source>
        <dbReference type="ARBA" id="ARBA00023125"/>
    </source>
</evidence>
<dbReference type="FunFam" id="3.30.730.10:FF:000001">
    <property type="entry name" value="Ethylene-responsive transcription factor 2"/>
    <property type="match status" value="1"/>
</dbReference>
<feature type="compositionally biased region" description="Low complexity" evidence="9">
    <location>
        <begin position="66"/>
        <end position="82"/>
    </location>
</feature>
<protein>
    <recommendedName>
        <fullName evidence="10">AP2/ERF domain-containing protein</fullName>
    </recommendedName>
</protein>
<reference evidence="11" key="1">
    <citation type="submission" date="2022-08" db="EMBL/GenBank/DDBJ databases">
        <authorList>
            <person name="Gutierrez-Valencia J."/>
        </authorList>
    </citation>
    <scope>NUCLEOTIDE SEQUENCE</scope>
</reference>
<evidence type="ECO:0000259" key="10">
    <source>
        <dbReference type="PROSITE" id="PS51032"/>
    </source>
</evidence>
<dbReference type="InterPro" id="IPR044808">
    <property type="entry name" value="ERF_plant"/>
</dbReference>
<dbReference type="AlphaFoldDB" id="A0AAV0QR20"/>
<dbReference type="PRINTS" id="PR00367">
    <property type="entry name" value="ETHRSPELEMNT"/>
</dbReference>
<evidence type="ECO:0000256" key="1">
    <source>
        <dbReference type="ARBA" id="ARBA00004123"/>
    </source>
</evidence>
<keyword evidence="7" id="KW-0539">Nucleus</keyword>
<accession>A0AAV0QR20</accession>
<comment type="caution">
    <text evidence="11">The sequence shown here is derived from an EMBL/GenBank/DDBJ whole genome shotgun (WGS) entry which is preliminary data.</text>
</comment>
<dbReference type="InterPro" id="IPR036955">
    <property type="entry name" value="AP2/ERF_dom_sf"/>
</dbReference>
<organism evidence="11 12">
    <name type="scientific">Linum tenue</name>
    <dbReference type="NCBI Taxonomy" id="586396"/>
    <lineage>
        <taxon>Eukaryota</taxon>
        <taxon>Viridiplantae</taxon>
        <taxon>Streptophyta</taxon>
        <taxon>Embryophyta</taxon>
        <taxon>Tracheophyta</taxon>
        <taxon>Spermatophyta</taxon>
        <taxon>Magnoliopsida</taxon>
        <taxon>eudicotyledons</taxon>
        <taxon>Gunneridae</taxon>
        <taxon>Pentapetalae</taxon>
        <taxon>rosids</taxon>
        <taxon>fabids</taxon>
        <taxon>Malpighiales</taxon>
        <taxon>Linaceae</taxon>
        <taxon>Linum</taxon>
    </lineage>
</organism>
<feature type="domain" description="AP2/ERF" evidence="10">
    <location>
        <begin position="122"/>
        <end position="180"/>
    </location>
</feature>
<dbReference type="GO" id="GO:0005634">
    <property type="term" value="C:nucleus"/>
    <property type="evidence" value="ECO:0007669"/>
    <property type="project" value="UniProtKB-SubCell"/>
</dbReference>
<dbReference type="Proteomes" id="UP001154282">
    <property type="component" value="Unassembled WGS sequence"/>
</dbReference>
<dbReference type="CDD" id="cd00018">
    <property type="entry name" value="AP2"/>
    <property type="match status" value="1"/>
</dbReference>
<evidence type="ECO:0000256" key="2">
    <source>
        <dbReference type="ARBA" id="ARBA00022745"/>
    </source>
</evidence>
<sequence>MASPADQEAWTLDFIRQQLLTDFPSMDSFISHFQHHQTPLNSTTTVKTEQETTQLSNNSSKLQAPSVSLSHSPSSSCSSTLSQRKPPMSNISIPNTIPKIPAPARTQLHSDLANSSASDEKHYRGVRRRPWGKYAAEIRDPTKKGARVWLGTFDTAVEAAKAYDSAAFRLRGSRAILNFPLEAGRNSDDSSFQAPPESSDCCGGGIRKRRIGEVLLQDGGEGSLKAVKAENESSPAAVGQGGEPVPLTPSSWKEFWDGEAKGIFSVPPLSPLSPYTFSRLMAV</sequence>
<evidence type="ECO:0000256" key="8">
    <source>
        <dbReference type="ARBA" id="ARBA00024343"/>
    </source>
</evidence>
<keyword evidence="3" id="KW-0805">Transcription regulation</keyword>
<comment type="subcellular location">
    <subcellularLocation>
        <location evidence="1">Nucleus</location>
    </subcellularLocation>
</comment>
<dbReference type="GO" id="GO:0000976">
    <property type="term" value="F:transcription cis-regulatory region binding"/>
    <property type="evidence" value="ECO:0007669"/>
    <property type="project" value="UniProtKB-ARBA"/>
</dbReference>
<evidence type="ECO:0000313" key="12">
    <source>
        <dbReference type="Proteomes" id="UP001154282"/>
    </source>
</evidence>
<evidence type="ECO:0000313" key="11">
    <source>
        <dbReference type="EMBL" id="CAI0547900.1"/>
    </source>
</evidence>
<dbReference type="PANTHER" id="PTHR31190:SF499">
    <property type="entry name" value="ETHYLENE-RESPONSIVE TRANSCRIPTION FACTOR ERF105"/>
    <property type="match status" value="1"/>
</dbReference>
<dbReference type="GO" id="GO:0006950">
    <property type="term" value="P:response to stress"/>
    <property type="evidence" value="ECO:0007669"/>
    <property type="project" value="UniProtKB-ARBA"/>
</dbReference>
<feature type="compositionally biased region" description="Low complexity" evidence="9">
    <location>
        <begin position="43"/>
        <end position="54"/>
    </location>
</feature>
<proteinExistence type="inferred from homology"/>
<keyword evidence="6" id="KW-0804">Transcription</keyword>
<name>A0AAV0QR20_9ROSI</name>
<feature type="region of interest" description="Disordered" evidence="9">
    <location>
        <begin position="36"/>
        <end position="101"/>
    </location>
</feature>
<keyword evidence="5" id="KW-0010">Activator</keyword>
<evidence type="ECO:0000256" key="3">
    <source>
        <dbReference type="ARBA" id="ARBA00023015"/>
    </source>
</evidence>
<dbReference type="Gene3D" id="3.30.730.10">
    <property type="entry name" value="AP2/ERF domain"/>
    <property type="match status" value="1"/>
</dbReference>
<dbReference type="EMBL" id="CAMGYJ010000010">
    <property type="protein sequence ID" value="CAI0547900.1"/>
    <property type="molecule type" value="Genomic_DNA"/>
</dbReference>
<evidence type="ECO:0000256" key="7">
    <source>
        <dbReference type="ARBA" id="ARBA00023242"/>
    </source>
</evidence>
<evidence type="ECO:0000256" key="6">
    <source>
        <dbReference type="ARBA" id="ARBA00023163"/>
    </source>
</evidence>
<feature type="compositionally biased region" description="Polar residues" evidence="9">
    <location>
        <begin position="55"/>
        <end position="65"/>
    </location>
</feature>
<keyword evidence="12" id="KW-1185">Reference proteome</keyword>
<dbReference type="PANTHER" id="PTHR31190">
    <property type="entry name" value="DNA-BINDING DOMAIN"/>
    <property type="match status" value="1"/>
</dbReference>
<dbReference type="SUPFAM" id="SSF54171">
    <property type="entry name" value="DNA-binding domain"/>
    <property type="match status" value="1"/>
</dbReference>
<dbReference type="Pfam" id="PF00847">
    <property type="entry name" value="AP2"/>
    <property type="match status" value="1"/>
</dbReference>
<dbReference type="InterPro" id="IPR016177">
    <property type="entry name" value="DNA-bd_dom_sf"/>
</dbReference>
<gene>
    <name evidence="11" type="ORF">LITE_LOCUS44563</name>
</gene>
<dbReference type="GO" id="GO:0009873">
    <property type="term" value="P:ethylene-activated signaling pathway"/>
    <property type="evidence" value="ECO:0007669"/>
    <property type="project" value="UniProtKB-KW"/>
</dbReference>
<evidence type="ECO:0000256" key="9">
    <source>
        <dbReference type="SAM" id="MobiDB-lite"/>
    </source>
</evidence>
<dbReference type="SMART" id="SM00380">
    <property type="entry name" value="AP2"/>
    <property type="match status" value="1"/>
</dbReference>
<dbReference type="GO" id="GO:0003700">
    <property type="term" value="F:DNA-binding transcription factor activity"/>
    <property type="evidence" value="ECO:0007669"/>
    <property type="project" value="InterPro"/>
</dbReference>
<comment type="similarity">
    <text evidence="8">Belongs to the AP2/ERF transcription factor family. ERF subfamily.</text>
</comment>